<name>A0AAJ7RYQ3_9HYME</name>
<dbReference type="GeneID" id="108622891"/>
<dbReference type="AlphaFoldDB" id="A0AAJ7RYQ3"/>
<evidence type="ECO:0000313" key="2">
    <source>
        <dbReference type="Proteomes" id="UP000694925"/>
    </source>
</evidence>
<accession>A0AAJ7RYQ3</accession>
<dbReference type="Proteomes" id="UP000694925">
    <property type="component" value="Unplaced"/>
</dbReference>
<protein>
    <submittedName>
        <fullName evidence="3">Uncharacterized protein LOC108622891 isoform X2</fullName>
    </submittedName>
</protein>
<keyword evidence="2" id="KW-1185">Reference proteome</keyword>
<organism evidence="2 3">
    <name type="scientific">Ceratina calcarata</name>
    <dbReference type="NCBI Taxonomy" id="156304"/>
    <lineage>
        <taxon>Eukaryota</taxon>
        <taxon>Metazoa</taxon>
        <taxon>Ecdysozoa</taxon>
        <taxon>Arthropoda</taxon>
        <taxon>Hexapoda</taxon>
        <taxon>Insecta</taxon>
        <taxon>Pterygota</taxon>
        <taxon>Neoptera</taxon>
        <taxon>Endopterygota</taxon>
        <taxon>Hymenoptera</taxon>
        <taxon>Apocrita</taxon>
        <taxon>Aculeata</taxon>
        <taxon>Apoidea</taxon>
        <taxon>Anthophila</taxon>
        <taxon>Apidae</taxon>
        <taxon>Ceratina</taxon>
        <taxon>Zadontomerus</taxon>
    </lineage>
</organism>
<evidence type="ECO:0000313" key="3">
    <source>
        <dbReference type="RefSeq" id="XP_026667593.1"/>
    </source>
</evidence>
<sequence length="64" mass="7681">MESMVTQRDLWKSAENVLGREEDCWERRNLRWRWSVNQDDDKPGGQMKRGNEEKRSKKRSNKGG</sequence>
<evidence type="ECO:0000256" key="1">
    <source>
        <dbReference type="SAM" id="MobiDB-lite"/>
    </source>
</evidence>
<feature type="region of interest" description="Disordered" evidence="1">
    <location>
        <begin position="35"/>
        <end position="64"/>
    </location>
</feature>
<reference evidence="3" key="1">
    <citation type="submission" date="2025-08" db="UniProtKB">
        <authorList>
            <consortium name="RefSeq"/>
        </authorList>
    </citation>
    <scope>IDENTIFICATION</scope>
    <source>
        <tissue evidence="3">Whole body</tissue>
    </source>
</reference>
<dbReference type="RefSeq" id="XP_026667593.1">
    <property type="nucleotide sequence ID" value="XM_026811792.1"/>
</dbReference>
<feature type="compositionally biased region" description="Basic and acidic residues" evidence="1">
    <location>
        <begin position="39"/>
        <end position="55"/>
    </location>
</feature>
<proteinExistence type="predicted"/>
<gene>
    <name evidence="3" type="primary">LOC108622891</name>
</gene>